<keyword evidence="1" id="KW-0812">Transmembrane</keyword>
<accession>A0ABU5QG97</accession>
<evidence type="ECO:0000256" key="1">
    <source>
        <dbReference type="SAM" id="Phobius"/>
    </source>
</evidence>
<feature type="transmembrane region" description="Helical" evidence="1">
    <location>
        <begin position="55"/>
        <end position="76"/>
    </location>
</feature>
<keyword evidence="1" id="KW-1133">Transmembrane helix</keyword>
<dbReference type="Proteomes" id="UP001302949">
    <property type="component" value="Unassembled WGS sequence"/>
</dbReference>
<comment type="caution">
    <text evidence="2">The sequence shown here is derived from an EMBL/GenBank/DDBJ whole genome shotgun (WGS) entry which is preliminary data.</text>
</comment>
<gene>
    <name evidence="2" type="ORF">VB248_22180</name>
</gene>
<evidence type="ECO:0000313" key="2">
    <source>
        <dbReference type="EMBL" id="MEA5141881.1"/>
    </source>
</evidence>
<evidence type="ECO:0000313" key="3">
    <source>
        <dbReference type="Proteomes" id="UP001302949"/>
    </source>
</evidence>
<feature type="transmembrane region" description="Helical" evidence="1">
    <location>
        <begin position="12"/>
        <end position="39"/>
    </location>
</feature>
<name>A0ABU5QG97_9BACT</name>
<dbReference type="EMBL" id="JAYFUM010000035">
    <property type="protein sequence ID" value="MEA5141881.1"/>
    <property type="molecule type" value="Genomic_DNA"/>
</dbReference>
<keyword evidence="3" id="KW-1185">Reference proteome</keyword>
<feature type="transmembrane region" description="Helical" evidence="1">
    <location>
        <begin position="88"/>
        <end position="106"/>
    </location>
</feature>
<dbReference type="RefSeq" id="WP_323299035.1">
    <property type="nucleotide sequence ID" value="NZ_JAYFUM010000035.1"/>
</dbReference>
<feature type="transmembrane region" description="Helical" evidence="1">
    <location>
        <begin position="118"/>
        <end position="136"/>
    </location>
</feature>
<organism evidence="2 3">
    <name type="scientific">Arcicella rigui</name>
    <dbReference type="NCBI Taxonomy" id="797020"/>
    <lineage>
        <taxon>Bacteria</taxon>
        <taxon>Pseudomonadati</taxon>
        <taxon>Bacteroidota</taxon>
        <taxon>Cytophagia</taxon>
        <taxon>Cytophagales</taxon>
        <taxon>Flectobacillaceae</taxon>
        <taxon>Arcicella</taxon>
    </lineage>
</organism>
<reference evidence="2 3" key="1">
    <citation type="submission" date="2023-12" db="EMBL/GenBank/DDBJ databases">
        <title>Novel species of the genus Arcicella isolated from rivers.</title>
        <authorList>
            <person name="Lu H."/>
        </authorList>
    </citation>
    <scope>NUCLEOTIDE SEQUENCE [LARGE SCALE GENOMIC DNA]</scope>
    <source>
        <strain evidence="2 3">KCTC 23307</strain>
    </source>
</reference>
<keyword evidence="1" id="KW-0472">Membrane</keyword>
<protein>
    <submittedName>
        <fullName evidence="2">Uncharacterized protein</fullName>
    </submittedName>
</protein>
<sequence length="139" mass="15788">MSDFKIFQHKYLFTLAKFGLILIFGLVLVFHLCVLLNFVPIDRVWGGKIADTTNIYLVESIALGLVLMMLMTVLLKTQVIKNSFSPKTLRNILYAMLLFFILNTVGNLLSENSIEKMVAAPVTLLITFLLMVLVLYQQD</sequence>
<proteinExistence type="predicted"/>